<evidence type="ECO:0008006" key="3">
    <source>
        <dbReference type="Google" id="ProtNLM"/>
    </source>
</evidence>
<name>A0A935MT35_9RHOO</name>
<accession>A0A935MT35</accession>
<protein>
    <recommendedName>
        <fullName evidence="3">XRE family transcriptional regulator</fullName>
    </recommendedName>
</protein>
<dbReference type="AlphaFoldDB" id="A0A935MT35"/>
<organism evidence="1 2">
    <name type="scientific">Candidatus Dechloromonas phosphorivorans</name>
    <dbReference type="NCBI Taxonomy" id="2899244"/>
    <lineage>
        <taxon>Bacteria</taxon>
        <taxon>Pseudomonadati</taxon>
        <taxon>Pseudomonadota</taxon>
        <taxon>Betaproteobacteria</taxon>
        <taxon>Rhodocyclales</taxon>
        <taxon>Azonexaceae</taxon>
        <taxon>Dechloromonas</taxon>
    </lineage>
</organism>
<sequence length="105" mass="11335">MTNEEVAVKFAETLKAWRVSPNGAAMTQADLAHKSGIGLTPLKRFEKTGAITLRNLIAILRSMDLLDGLLAVVPDADSPSPLDVLAEAQKKAKQGRQRAPRSNRS</sequence>
<dbReference type="GO" id="GO:0003677">
    <property type="term" value="F:DNA binding"/>
    <property type="evidence" value="ECO:0007669"/>
    <property type="project" value="InterPro"/>
</dbReference>
<proteinExistence type="predicted"/>
<dbReference type="Proteomes" id="UP000739411">
    <property type="component" value="Unassembled WGS sequence"/>
</dbReference>
<gene>
    <name evidence="1" type="ORF">IPJ38_09150</name>
</gene>
<evidence type="ECO:0000313" key="1">
    <source>
        <dbReference type="EMBL" id="MBK7415234.1"/>
    </source>
</evidence>
<dbReference type="Gene3D" id="1.10.260.40">
    <property type="entry name" value="lambda repressor-like DNA-binding domains"/>
    <property type="match status" value="1"/>
</dbReference>
<evidence type="ECO:0000313" key="2">
    <source>
        <dbReference type="Proteomes" id="UP000739411"/>
    </source>
</evidence>
<dbReference type="InterPro" id="IPR010982">
    <property type="entry name" value="Lambda_DNA-bd_dom_sf"/>
</dbReference>
<comment type="caution">
    <text evidence="1">The sequence shown here is derived from an EMBL/GenBank/DDBJ whole genome shotgun (WGS) entry which is preliminary data.</text>
</comment>
<reference evidence="1 2" key="1">
    <citation type="submission" date="2020-10" db="EMBL/GenBank/DDBJ databases">
        <title>Connecting structure to function with the recovery of over 1000 high-quality activated sludge metagenome-assembled genomes encoding full-length rRNA genes using long-read sequencing.</title>
        <authorList>
            <person name="Singleton C.M."/>
            <person name="Petriglieri F."/>
            <person name="Kristensen J.M."/>
            <person name="Kirkegaard R.H."/>
            <person name="Michaelsen T.Y."/>
            <person name="Andersen M.H."/>
            <person name="Karst S.M."/>
            <person name="Dueholm M.S."/>
            <person name="Nielsen P.H."/>
            <person name="Albertsen M."/>
        </authorList>
    </citation>
    <scope>NUCLEOTIDE SEQUENCE [LARGE SCALE GENOMIC DNA]</scope>
    <source>
        <strain evidence="1">EsbW_18-Q3-R4-48_BATAC.463</strain>
    </source>
</reference>
<dbReference type="EMBL" id="JADJMS010000018">
    <property type="protein sequence ID" value="MBK7415234.1"/>
    <property type="molecule type" value="Genomic_DNA"/>
</dbReference>